<feature type="region of interest" description="Disordered" evidence="1">
    <location>
        <begin position="86"/>
        <end position="129"/>
    </location>
</feature>
<dbReference type="AlphaFoldDB" id="A0AAD7RT47"/>
<evidence type="ECO:0000313" key="2">
    <source>
        <dbReference type="EMBL" id="KAJ8389904.1"/>
    </source>
</evidence>
<sequence>MPREPRFRQERISSSSAQPFPDTLSDTPTLGVSQRVFRSQMKHDAGPAGSSLVYPVGEAPLSHYEMTSWAKATALPFVNASLSACQASVSGGTQSDGNRDGGGGTTPRSTPTANVTPNGGLDGEDICAR</sequence>
<proteinExistence type="predicted"/>
<feature type="compositionally biased region" description="Polar residues" evidence="1">
    <location>
        <begin position="12"/>
        <end position="31"/>
    </location>
</feature>
<dbReference type="Proteomes" id="UP001221898">
    <property type="component" value="Unassembled WGS sequence"/>
</dbReference>
<organism evidence="2 3">
    <name type="scientific">Aldrovandia affinis</name>
    <dbReference type="NCBI Taxonomy" id="143900"/>
    <lineage>
        <taxon>Eukaryota</taxon>
        <taxon>Metazoa</taxon>
        <taxon>Chordata</taxon>
        <taxon>Craniata</taxon>
        <taxon>Vertebrata</taxon>
        <taxon>Euteleostomi</taxon>
        <taxon>Actinopterygii</taxon>
        <taxon>Neopterygii</taxon>
        <taxon>Teleostei</taxon>
        <taxon>Notacanthiformes</taxon>
        <taxon>Halosauridae</taxon>
        <taxon>Aldrovandia</taxon>
    </lineage>
</organism>
<feature type="compositionally biased region" description="Polar residues" evidence="1">
    <location>
        <begin position="86"/>
        <end position="96"/>
    </location>
</feature>
<dbReference type="EMBL" id="JAINUG010000177">
    <property type="protein sequence ID" value="KAJ8389904.1"/>
    <property type="molecule type" value="Genomic_DNA"/>
</dbReference>
<evidence type="ECO:0000313" key="3">
    <source>
        <dbReference type="Proteomes" id="UP001221898"/>
    </source>
</evidence>
<evidence type="ECO:0000256" key="1">
    <source>
        <dbReference type="SAM" id="MobiDB-lite"/>
    </source>
</evidence>
<feature type="compositionally biased region" description="Basic and acidic residues" evidence="1">
    <location>
        <begin position="1"/>
        <end position="11"/>
    </location>
</feature>
<accession>A0AAD7RT47</accession>
<feature type="region of interest" description="Disordered" evidence="1">
    <location>
        <begin position="1"/>
        <end position="31"/>
    </location>
</feature>
<comment type="caution">
    <text evidence="2">The sequence shown here is derived from an EMBL/GenBank/DDBJ whole genome shotgun (WGS) entry which is preliminary data.</text>
</comment>
<keyword evidence="3" id="KW-1185">Reference proteome</keyword>
<name>A0AAD7RT47_9TELE</name>
<gene>
    <name evidence="2" type="ORF">AAFF_G00113730</name>
</gene>
<protein>
    <submittedName>
        <fullName evidence="2">Uncharacterized protein</fullName>
    </submittedName>
</protein>
<reference evidence="2" key="1">
    <citation type="journal article" date="2023" name="Science">
        <title>Genome structures resolve the early diversification of teleost fishes.</title>
        <authorList>
            <person name="Parey E."/>
            <person name="Louis A."/>
            <person name="Montfort J."/>
            <person name="Bouchez O."/>
            <person name="Roques C."/>
            <person name="Iampietro C."/>
            <person name="Lluch J."/>
            <person name="Castinel A."/>
            <person name="Donnadieu C."/>
            <person name="Desvignes T."/>
            <person name="Floi Bucao C."/>
            <person name="Jouanno E."/>
            <person name="Wen M."/>
            <person name="Mejri S."/>
            <person name="Dirks R."/>
            <person name="Jansen H."/>
            <person name="Henkel C."/>
            <person name="Chen W.J."/>
            <person name="Zahm M."/>
            <person name="Cabau C."/>
            <person name="Klopp C."/>
            <person name="Thompson A.W."/>
            <person name="Robinson-Rechavi M."/>
            <person name="Braasch I."/>
            <person name="Lecointre G."/>
            <person name="Bobe J."/>
            <person name="Postlethwait J.H."/>
            <person name="Berthelot C."/>
            <person name="Roest Crollius H."/>
            <person name="Guiguen Y."/>
        </authorList>
    </citation>
    <scope>NUCLEOTIDE SEQUENCE</scope>
    <source>
        <strain evidence="2">NC1722</strain>
    </source>
</reference>